<dbReference type="Pfam" id="PF26576">
    <property type="entry name" value="IBH1_N"/>
    <property type="match status" value="1"/>
</dbReference>
<comment type="subcellular location">
    <subcellularLocation>
        <location evidence="1">Nucleus</location>
    </subcellularLocation>
</comment>
<comment type="caution">
    <text evidence="6">The sequence shown here is derived from an EMBL/GenBank/DDBJ whole genome shotgun (WGS) entry which is preliminary data.</text>
</comment>
<evidence type="ECO:0000256" key="2">
    <source>
        <dbReference type="ARBA" id="ARBA00023015"/>
    </source>
</evidence>
<keyword evidence="4" id="KW-0539">Nucleus</keyword>
<protein>
    <recommendedName>
        <fullName evidence="5">IBH1-like N-terminal domain-containing protein</fullName>
    </recommendedName>
</protein>
<dbReference type="InterPro" id="IPR036638">
    <property type="entry name" value="HLH_DNA-bd_sf"/>
</dbReference>
<dbReference type="InterPro" id="IPR044660">
    <property type="entry name" value="IBH1-like"/>
</dbReference>
<evidence type="ECO:0000256" key="4">
    <source>
        <dbReference type="ARBA" id="ARBA00023242"/>
    </source>
</evidence>
<keyword evidence="7" id="KW-1185">Reference proteome</keyword>
<dbReference type="Proteomes" id="UP001291926">
    <property type="component" value="Unassembled WGS sequence"/>
</dbReference>
<dbReference type="PANTHER" id="PTHR33124:SF5">
    <property type="entry name" value="TRANSCRIPTION FACTOR IBH1-LIKE 1"/>
    <property type="match status" value="1"/>
</dbReference>
<gene>
    <name evidence="6" type="ORF">RD792_011526</name>
</gene>
<evidence type="ECO:0000259" key="5">
    <source>
        <dbReference type="Pfam" id="PF26576"/>
    </source>
</evidence>
<evidence type="ECO:0000313" key="6">
    <source>
        <dbReference type="EMBL" id="KAK4482114.1"/>
    </source>
</evidence>
<feature type="domain" description="IBH1-like N-terminal" evidence="5">
    <location>
        <begin position="2"/>
        <end position="39"/>
    </location>
</feature>
<accession>A0ABR0CZA9</accession>
<keyword evidence="2" id="KW-0805">Transcription regulation</keyword>
<sequence length="152" mass="17147">MSILDRKKAIKLSADIAIASTRNAKTHWSRALMTSVSSRDGTNKLVVEQILGHKVEINKKALMMRYCSKKILRRSRIARQKARKSNFVPQSARSIAKKLVKNRTKMLKSLVPGGKELDDISLIKETLDYIVSLRVQVDVMRRLASASERSIG</sequence>
<dbReference type="InterPro" id="IPR059002">
    <property type="entry name" value="IBH1_N"/>
</dbReference>
<dbReference type="SUPFAM" id="SSF47459">
    <property type="entry name" value="HLH, helix-loop-helix DNA-binding domain"/>
    <property type="match status" value="1"/>
</dbReference>
<name>A0ABR0CZA9_9LAMI</name>
<reference evidence="6 7" key="1">
    <citation type="journal article" date="2023" name="bioRxiv">
        <title>Genome report: Whole genome sequence and annotation of Penstemon davidsonii.</title>
        <authorList>
            <person name="Ostevik K.L."/>
            <person name="Alabady M."/>
            <person name="Zhang M."/>
            <person name="Rausher M.D."/>
        </authorList>
    </citation>
    <scope>NUCLEOTIDE SEQUENCE [LARGE SCALE GENOMIC DNA]</scope>
    <source>
        <strain evidence="6">DNT005</strain>
        <tissue evidence="6">Whole leaf</tissue>
    </source>
</reference>
<evidence type="ECO:0000313" key="7">
    <source>
        <dbReference type="Proteomes" id="UP001291926"/>
    </source>
</evidence>
<dbReference type="PANTHER" id="PTHR33124">
    <property type="entry name" value="TRANSCRIPTION FACTOR IBH1-LIKE 1"/>
    <property type="match status" value="1"/>
</dbReference>
<organism evidence="6 7">
    <name type="scientific">Penstemon davidsonii</name>
    <dbReference type="NCBI Taxonomy" id="160366"/>
    <lineage>
        <taxon>Eukaryota</taxon>
        <taxon>Viridiplantae</taxon>
        <taxon>Streptophyta</taxon>
        <taxon>Embryophyta</taxon>
        <taxon>Tracheophyta</taxon>
        <taxon>Spermatophyta</taxon>
        <taxon>Magnoliopsida</taxon>
        <taxon>eudicotyledons</taxon>
        <taxon>Gunneridae</taxon>
        <taxon>Pentapetalae</taxon>
        <taxon>asterids</taxon>
        <taxon>lamiids</taxon>
        <taxon>Lamiales</taxon>
        <taxon>Plantaginaceae</taxon>
        <taxon>Cheloneae</taxon>
        <taxon>Penstemon</taxon>
    </lineage>
</organism>
<dbReference type="EMBL" id="JAYDYQ010002542">
    <property type="protein sequence ID" value="KAK4482114.1"/>
    <property type="molecule type" value="Genomic_DNA"/>
</dbReference>
<keyword evidence="3" id="KW-0804">Transcription</keyword>
<evidence type="ECO:0000256" key="1">
    <source>
        <dbReference type="ARBA" id="ARBA00004123"/>
    </source>
</evidence>
<evidence type="ECO:0000256" key="3">
    <source>
        <dbReference type="ARBA" id="ARBA00023163"/>
    </source>
</evidence>
<proteinExistence type="predicted"/>